<keyword evidence="4" id="KW-0238">DNA-binding</keyword>
<dbReference type="GO" id="GO:0000981">
    <property type="term" value="F:DNA-binding transcription factor activity, RNA polymerase II-specific"/>
    <property type="evidence" value="ECO:0007669"/>
    <property type="project" value="TreeGrafter"/>
</dbReference>
<dbReference type="Gene3D" id="4.10.280.10">
    <property type="entry name" value="Helix-loop-helix DNA-binding domain"/>
    <property type="match status" value="1"/>
</dbReference>
<feature type="compositionally biased region" description="Low complexity" evidence="7">
    <location>
        <begin position="222"/>
        <end position="233"/>
    </location>
</feature>
<dbReference type="PANTHER" id="PTHR16223">
    <property type="entry name" value="TRANSCRIPTION FACTOR BHLH83-RELATED"/>
    <property type="match status" value="1"/>
</dbReference>
<keyword evidence="6" id="KW-0539">Nucleus</keyword>
<dbReference type="InterPro" id="IPR045843">
    <property type="entry name" value="IND-like"/>
</dbReference>
<dbReference type="CDD" id="cd11393">
    <property type="entry name" value="bHLH_AtbHLH_like"/>
    <property type="match status" value="1"/>
</dbReference>
<reference evidence="9" key="1">
    <citation type="submission" date="2023-10" db="EMBL/GenBank/DDBJ databases">
        <title>Chromosome-level genome of the transformable northern wattle, Acacia crassicarpa.</title>
        <authorList>
            <person name="Massaro I."/>
            <person name="Sinha N.R."/>
            <person name="Poethig S."/>
            <person name="Leichty A.R."/>
        </authorList>
    </citation>
    <scope>NUCLEOTIDE SEQUENCE</scope>
    <source>
        <strain evidence="9">Acra3RX</strain>
        <tissue evidence="9">Leaf</tissue>
    </source>
</reference>
<dbReference type="InterPro" id="IPR011598">
    <property type="entry name" value="bHLH_dom"/>
</dbReference>
<evidence type="ECO:0000313" key="9">
    <source>
        <dbReference type="EMBL" id="KAK4254018.1"/>
    </source>
</evidence>
<keyword evidence="5" id="KW-0804">Transcription</keyword>
<comment type="subcellular location">
    <subcellularLocation>
        <location evidence="1">Nucleus</location>
    </subcellularLocation>
</comment>
<evidence type="ECO:0000256" key="5">
    <source>
        <dbReference type="ARBA" id="ARBA00023163"/>
    </source>
</evidence>
<dbReference type="PANTHER" id="PTHR16223:SF238">
    <property type="entry name" value="TRANSCRIPTION FACTOR BHLH114"/>
    <property type="match status" value="1"/>
</dbReference>
<gene>
    <name evidence="9" type="ORF">QN277_009453</name>
</gene>
<organism evidence="9 10">
    <name type="scientific">Acacia crassicarpa</name>
    <name type="common">northern wattle</name>
    <dbReference type="NCBI Taxonomy" id="499986"/>
    <lineage>
        <taxon>Eukaryota</taxon>
        <taxon>Viridiplantae</taxon>
        <taxon>Streptophyta</taxon>
        <taxon>Embryophyta</taxon>
        <taxon>Tracheophyta</taxon>
        <taxon>Spermatophyta</taxon>
        <taxon>Magnoliopsida</taxon>
        <taxon>eudicotyledons</taxon>
        <taxon>Gunneridae</taxon>
        <taxon>Pentapetalae</taxon>
        <taxon>rosids</taxon>
        <taxon>fabids</taxon>
        <taxon>Fabales</taxon>
        <taxon>Fabaceae</taxon>
        <taxon>Caesalpinioideae</taxon>
        <taxon>mimosoid clade</taxon>
        <taxon>Acacieae</taxon>
        <taxon>Acacia</taxon>
    </lineage>
</organism>
<evidence type="ECO:0000259" key="8">
    <source>
        <dbReference type="PROSITE" id="PS50888"/>
    </source>
</evidence>
<keyword evidence="10" id="KW-1185">Reference proteome</keyword>
<dbReference type="FunFam" id="4.10.280.10:FF:000032">
    <property type="entry name" value="Transcription factor bHLH123 family"/>
    <property type="match status" value="1"/>
</dbReference>
<keyword evidence="3" id="KW-0805">Transcription regulation</keyword>
<dbReference type="EMBL" id="JAWXYG010000014">
    <property type="protein sequence ID" value="KAK4254018.1"/>
    <property type="molecule type" value="Genomic_DNA"/>
</dbReference>
<evidence type="ECO:0000256" key="4">
    <source>
        <dbReference type="ARBA" id="ARBA00023125"/>
    </source>
</evidence>
<comment type="caution">
    <text evidence="9">The sequence shown here is derived from an EMBL/GenBank/DDBJ whole genome shotgun (WGS) entry which is preliminary data.</text>
</comment>
<feature type="region of interest" description="Disordered" evidence="7">
    <location>
        <begin position="241"/>
        <end position="267"/>
    </location>
</feature>
<feature type="region of interest" description="Disordered" evidence="7">
    <location>
        <begin position="305"/>
        <end position="329"/>
    </location>
</feature>
<feature type="compositionally biased region" description="Basic and acidic residues" evidence="7">
    <location>
        <begin position="313"/>
        <end position="329"/>
    </location>
</feature>
<evidence type="ECO:0000256" key="7">
    <source>
        <dbReference type="SAM" id="MobiDB-lite"/>
    </source>
</evidence>
<accession>A0AAE1M944</accession>
<dbReference type="PROSITE" id="PS50888">
    <property type="entry name" value="BHLH"/>
    <property type="match status" value="1"/>
</dbReference>
<evidence type="ECO:0000313" key="10">
    <source>
        <dbReference type="Proteomes" id="UP001293593"/>
    </source>
</evidence>
<evidence type="ECO:0000256" key="3">
    <source>
        <dbReference type="ARBA" id="ARBA00023015"/>
    </source>
</evidence>
<dbReference type="GO" id="GO:0005634">
    <property type="term" value="C:nucleus"/>
    <property type="evidence" value="ECO:0007669"/>
    <property type="project" value="UniProtKB-SubCell"/>
</dbReference>
<dbReference type="GO" id="GO:0000978">
    <property type="term" value="F:RNA polymerase II cis-regulatory region sequence-specific DNA binding"/>
    <property type="evidence" value="ECO:0007669"/>
    <property type="project" value="TreeGrafter"/>
</dbReference>
<dbReference type="InterPro" id="IPR045239">
    <property type="entry name" value="bHLH95_bHLH"/>
</dbReference>
<dbReference type="Proteomes" id="UP001293593">
    <property type="component" value="Unassembled WGS sequence"/>
</dbReference>
<dbReference type="SUPFAM" id="SSF47459">
    <property type="entry name" value="HLH, helix-loop-helix DNA-binding domain"/>
    <property type="match status" value="1"/>
</dbReference>
<feature type="compositionally biased region" description="Low complexity" evidence="7">
    <location>
        <begin position="244"/>
        <end position="267"/>
    </location>
</feature>
<feature type="domain" description="BHLH" evidence="8">
    <location>
        <begin position="336"/>
        <end position="385"/>
    </location>
</feature>
<name>A0AAE1M944_9FABA</name>
<evidence type="ECO:0000256" key="1">
    <source>
        <dbReference type="ARBA" id="ARBA00004123"/>
    </source>
</evidence>
<protein>
    <recommendedName>
        <fullName evidence="8">BHLH domain-containing protein</fullName>
    </recommendedName>
</protein>
<dbReference type="GO" id="GO:0046983">
    <property type="term" value="F:protein dimerization activity"/>
    <property type="evidence" value="ECO:0007669"/>
    <property type="project" value="InterPro"/>
</dbReference>
<dbReference type="InterPro" id="IPR036638">
    <property type="entry name" value="HLH_DNA-bd_sf"/>
</dbReference>
<sequence length="458" mass="49576">MGEEFEAGICGGNTTNNNYWWSNNNNNNMMMTMNSTTTRSVFPLTMSSSPCSVLTANNDLSGGGMISYSSWQTDTVDLKAPAVAGTATATSCSDISLGFLDASTTTAAATKPLLQNHLHHHHPDEADNNNNHHHNGSILMDSSSLDLIMAWNNSLFGNSSTQSQDQKREMSTKNQYLCGGGNNNFSIGSYDINNCSSSSSTLIQSLYDINNNPQPQQSLFTSPPSNSMAYSSSTPNNYGAIPYSTTTDQFTTTTSASSSSSSSSWSRPSNGGGLHFSNCTPFWNASAEAPHHVFAPSLISEKPNFTSSIIPKPKREEASDSAKKSSCEPAIKKQRIETPSPLPTFKVRKEKLGDRITALQQLVSPFGKTDTASVLHEAIEYIKFLHDQVSVLSTPYMKNGVPIQHCQQGCDVKELSEGPKQDLRSRGLCLVPISSTFPVTNETPVDFWTPSFGGTLIR</sequence>
<feature type="region of interest" description="Disordered" evidence="7">
    <location>
        <begin position="214"/>
        <end position="233"/>
    </location>
</feature>
<evidence type="ECO:0000256" key="6">
    <source>
        <dbReference type="ARBA" id="ARBA00023242"/>
    </source>
</evidence>
<evidence type="ECO:0000256" key="2">
    <source>
        <dbReference type="ARBA" id="ARBA00011738"/>
    </source>
</evidence>
<comment type="subunit">
    <text evidence="2">Homodimer.</text>
</comment>
<proteinExistence type="predicted"/>
<dbReference type="AlphaFoldDB" id="A0AAE1M944"/>